<organism evidence="3 4">
    <name type="scientific">Halobacillus litoralis</name>
    <dbReference type="NCBI Taxonomy" id="45668"/>
    <lineage>
        <taxon>Bacteria</taxon>
        <taxon>Bacillati</taxon>
        <taxon>Bacillota</taxon>
        <taxon>Bacilli</taxon>
        <taxon>Bacillales</taxon>
        <taxon>Bacillaceae</taxon>
        <taxon>Halobacillus</taxon>
    </lineage>
</organism>
<dbReference type="EMBL" id="CP026118">
    <property type="protein sequence ID" value="QAS53447.1"/>
    <property type="molecule type" value="Genomic_DNA"/>
</dbReference>
<feature type="domain" description="Glycosyltransferase subfamily 4-like N-terminal" evidence="2">
    <location>
        <begin position="16"/>
        <end position="175"/>
    </location>
</feature>
<dbReference type="OrthoDB" id="9804196at2"/>
<dbReference type="Pfam" id="PF00534">
    <property type="entry name" value="Glycos_transf_1"/>
    <property type="match status" value="1"/>
</dbReference>
<dbReference type="InterPro" id="IPR028098">
    <property type="entry name" value="Glyco_trans_4-like_N"/>
</dbReference>
<evidence type="ECO:0000313" key="3">
    <source>
        <dbReference type="EMBL" id="QAS53447.1"/>
    </source>
</evidence>
<dbReference type="KEGG" id="hli:HLI_15190"/>
<evidence type="ECO:0000259" key="1">
    <source>
        <dbReference type="Pfam" id="PF00534"/>
    </source>
</evidence>
<dbReference type="InterPro" id="IPR050194">
    <property type="entry name" value="Glycosyltransferase_grp1"/>
</dbReference>
<dbReference type="Pfam" id="PF13439">
    <property type="entry name" value="Glyco_transf_4"/>
    <property type="match status" value="1"/>
</dbReference>
<dbReference type="PANTHER" id="PTHR45947:SF3">
    <property type="entry name" value="SULFOQUINOVOSYL TRANSFERASE SQD2"/>
    <property type="match status" value="1"/>
</dbReference>
<dbReference type="SUPFAM" id="SSF53756">
    <property type="entry name" value="UDP-Glycosyltransferase/glycogen phosphorylase"/>
    <property type="match status" value="1"/>
</dbReference>
<evidence type="ECO:0000259" key="2">
    <source>
        <dbReference type="Pfam" id="PF13439"/>
    </source>
</evidence>
<reference evidence="3 4" key="1">
    <citation type="submission" date="2018-01" db="EMBL/GenBank/DDBJ databases">
        <title>The whole genome sequencing and assembly of Halobacillus litoralis ERB031 strain.</title>
        <authorList>
            <person name="Lee S.-J."/>
            <person name="Park M.-K."/>
            <person name="Kim J.-Y."/>
            <person name="Lee Y.-J."/>
            <person name="Yi H."/>
            <person name="Bahn Y.-S."/>
            <person name="Kim J.F."/>
            <person name="Lee D.-W."/>
        </authorList>
    </citation>
    <scope>NUCLEOTIDE SEQUENCE [LARGE SCALE GENOMIC DNA]</scope>
    <source>
        <strain evidence="3 4">ERB 031</strain>
    </source>
</reference>
<protein>
    <recommendedName>
        <fullName evidence="5">Glycosyltransferase family 1 protein</fullName>
    </recommendedName>
</protein>
<dbReference type="CDD" id="cd03812">
    <property type="entry name" value="GT4_CapH-like"/>
    <property type="match status" value="1"/>
</dbReference>
<evidence type="ECO:0008006" key="5">
    <source>
        <dbReference type="Google" id="ProtNLM"/>
    </source>
</evidence>
<name>A0A410MFG9_9BACI</name>
<accession>A0A410MFG9</accession>
<dbReference type="InterPro" id="IPR001296">
    <property type="entry name" value="Glyco_trans_1"/>
</dbReference>
<dbReference type="RefSeq" id="WP_128525722.1">
    <property type="nucleotide sequence ID" value="NZ_CP026118.1"/>
</dbReference>
<dbReference type="AlphaFoldDB" id="A0A410MFG9"/>
<sequence>MVNKRVLHVFATLDKGGAESRILDVYRNLNEKVQFDFLVLDNKDHYYDAEVKSLGGKKYTINHPKNVGVLRHFLELYTLIKNEGPYQAVHSHTSYHQGIVALAAKAARVPNIICHSRTTSSLKDRGLKFQIALFLGRKLINLAATKKLAISKEAGEFLFNTGEFTVVPNAIDIERFFISDKTQKEKMDFFNIDEADIIMGHVGRFAKMKNQKFLVDICNKMIDNGINAHLVLVGEGQLRKDVTKLAINQGIINNVHFLGLREDVPEILKSIDVFVMPSLYEGLGGGAIEAQAAGVPCVTSDKLPEEINMGLGLLKKISLEDSIEQWIKIITNQINIDRPTNKSIKRNFEKKKFTIDEEVTQLCKAYNIILK</sequence>
<dbReference type="Gene3D" id="3.40.50.2000">
    <property type="entry name" value="Glycogen Phosphorylase B"/>
    <property type="match status" value="2"/>
</dbReference>
<evidence type="ECO:0000313" key="4">
    <source>
        <dbReference type="Proteomes" id="UP000287756"/>
    </source>
</evidence>
<dbReference type="GO" id="GO:0016757">
    <property type="term" value="F:glycosyltransferase activity"/>
    <property type="evidence" value="ECO:0007669"/>
    <property type="project" value="InterPro"/>
</dbReference>
<proteinExistence type="predicted"/>
<gene>
    <name evidence="3" type="ORF">HLI_15190</name>
</gene>
<feature type="domain" description="Glycosyl transferase family 1" evidence="1">
    <location>
        <begin position="184"/>
        <end position="317"/>
    </location>
</feature>
<dbReference type="PANTHER" id="PTHR45947">
    <property type="entry name" value="SULFOQUINOVOSYL TRANSFERASE SQD2"/>
    <property type="match status" value="1"/>
</dbReference>
<dbReference type="Proteomes" id="UP000287756">
    <property type="component" value="Chromosome"/>
</dbReference>